<reference evidence="1" key="1">
    <citation type="submission" date="2023-03" db="EMBL/GenBank/DDBJ databases">
        <title>Massive genome expansion in bonnet fungi (Mycena s.s.) driven by repeated elements and novel gene families across ecological guilds.</title>
        <authorList>
            <consortium name="Lawrence Berkeley National Laboratory"/>
            <person name="Harder C.B."/>
            <person name="Miyauchi S."/>
            <person name="Viragh M."/>
            <person name="Kuo A."/>
            <person name="Thoen E."/>
            <person name="Andreopoulos B."/>
            <person name="Lu D."/>
            <person name="Skrede I."/>
            <person name="Drula E."/>
            <person name="Henrissat B."/>
            <person name="Morin E."/>
            <person name="Kohler A."/>
            <person name="Barry K."/>
            <person name="LaButti K."/>
            <person name="Morin E."/>
            <person name="Salamov A."/>
            <person name="Lipzen A."/>
            <person name="Mereny Z."/>
            <person name="Hegedus B."/>
            <person name="Baldrian P."/>
            <person name="Stursova M."/>
            <person name="Weitz H."/>
            <person name="Taylor A."/>
            <person name="Grigoriev I.V."/>
            <person name="Nagy L.G."/>
            <person name="Martin F."/>
            <person name="Kauserud H."/>
        </authorList>
    </citation>
    <scope>NUCLEOTIDE SEQUENCE</scope>
    <source>
        <strain evidence="1">CBHHK182m</strain>
    </source>
</reference>
<dbReference type="EMBL" id="JARKIB010000084">
    <property type="protein sequence ID" value="KAJ7745146.1"/>
    <property type="molecule type" value="Genomic_DNA"/>
</dbReference>
<proteinExistence type="predicted"/>
<comment type="caution">
    <text evidence="1">The sequence shown here is derived from an EMBL/GenBank/DDBJ whole genome shotgun (WGS) entry which is preliminary data.</text>
</comment>
<evidence type="ECO:0000313" key="1">
    <source>
        <dbReference type="EMBL" id="KAJ7714019.1"/>
    </source>
</evidence>
<organism evidence="1 3">
    <name type="scientific">Mycena metata</name>
    <dbReference type="NCBI Taxonomy" id="1033252"/>
    <lineage>
        <taxon>Eukaryota</taxon>
        <taxon>Fungi</taxon>
        <taxon>Dikarya</taxon>
        <taxon>Basidiomycota</taxon>
        <taxon>Agaricomycotina</taxon>
        <taxon>Agaricomycetes</taxon>
        <taxon>Agaricomycetidae</taxon>
        <taxon>Agaricales</taxon>
        <taxon>Marasmiineae</taxon>
        <taxon>Mycenaceae</taxon>
        <taxon>Mycena</taxon>
    </lineage>
</organism>
<dbReference type="Proteomes" id="UP001215598">
    <property type="component" value="Unassembled WGS sequence"/>
</dbReference>
<keyword evidence="3" id="KW-1185">Reference proteome</keyword>
<evidence type="ECO:0000313" key="3">
    <source>
        <dbReference type="Proteomes" id="UP001215598"/>
    </source>
</evidence>
<protein>
    <submittedName>
        <fullName evidence="1">Uncharacterized protein</fullName>
    </submittedName>
</protein>
<dbReference type="EMBL" id="JARKIB010000332">
    <property type="protein sequence ID" value="KAJ7714019.1"/>
    <property type="molecule type" value="Genomic_DNA"/>
</dbReference>
<sequence length="58" mass="6904">MPARELPENEVFNKHVSRLRIRSEHAIGFLKGRFHLGRSMRWHSRVCHQVRGGGTRRR</sequence>
<gene>
    <name evidence="2" type="ORF">B0H16DRAFT_1559166</name>
    <name evidence="1" type="ORF">B0H16DRAFT_1619723</name>
</gene>
<name>A0AAD7MFE6_9AGAR</name>
<accession>A0AAD7MFE6</accession>
<dbReference type="AlphaFoldDB" id="A0AAD7MFE6"/>
<evidence type="ECO:0000313" key="2">
    <source>
        <dbReference type="EMBL" id="KAJ7745146.1"/>
    </source>
</evidence>